<gene>
    <name evidence="1" type="ORF">UFOVP795_16</name>
</gene>
<sequence length="107" mass="12428">METNQKTLFDAIRERDEAIAQIATNTSDTFKDCARSAVINVGRMRQHFTSDDIWNWLETHKSIEAHDNRALGAVMSKLHKEYLIMPTGQYVPSKRRHMSPIRVWTLV</sequence>
<reference evidence="1" key="1">
    <citation type="submission" date="2020-04" db="EMBL/GenBank/DDBJ databases">
        <authorList>
            <person name="Chiriac C."/>
            <person name="Salcher M."/>
            <person name="Ghai R."/>
            <person name="Kavagutti S V."/>
        </authorList>
    </citation>
    <scope>NUCLEOTIDE SEQUENCE</scope>
</reference>
<name>A0A6J5NTD5_9CAUD</name>
<evidence type="ECO:0000313" key="1">
    <source>
        <dbReference type="EMBL" id="CAB4163040.1"/>
    </source>
</evidence>
<organism evidence="1">
    <name type="scientific">uncultured Caudovirales phage</name>
    <dbReference type="NCBI Taxonomy" id="2100421"/>
    <lineage>
        <taxon>Viruses</taxon>
        <taxon>Duplodnaviria</taxon>
        <taxon>Heunggongvirae</taxon>
        <taxon>Uroviricota</taxon>
        <taxon>Caudoviricetes</taxon>
        <taxon>Peduoviridae</taxon>
        <taxon>Maltschvirus</taxon>
        <taxon>Maltschvirus maltsch</taxon>
    </lineage>
</organism>
<accession>A0A6J5NTD5</accession>
<dbReference type="EMBL" id="LR796739">
    <property type="protein sequence ID" value="CAB4163040.1"/>
    <property type="molecule type" value="Genomic_DNA"/>
</dbReference>
<proteinExistence type="predicted"/>
<protein>
    <submittedName>
        <fullName evidence="1">Uncharacterized protein</fullName>
    </submittedName>
</protein>